<organism evidence="3">
    <name type="scientific">viral metagenome</name>
    <dbReference type="NCBI Taxonomy" id="1070528"/>
    <lineage>
        <taxon>unclassified sequences</taxon>
        <taxon>metagenomes</taxon>
        <taxon>organismal metagenomes</taxon>
    </lineage>
</organism>
<evidence type="ECO:0000256" key="1">
    <source>
        <dbReference type="SAM" id="Coils"/>
    </source>
</evidence>
<feature type="compositionally biased region" description="Basic and acidic residues" evidence="2">
    <location>
        <begin position="277"/>
        <end position="293"/>
    </location>
</feature>
<dbReference type="EMBL" id="MN738926">
    <property type="protein sequence ID" value="QHT31888.1"/>
    <property type="molecule type" value="Genomic_DNA"/>
</dbReference>
<name>A0A6C0ESB2_9ZZZZ</name>
<protein>
    <submittedName>
        <fullName evidence="3">Uncharacterized protein</fullName>
    </submittedName>
</protein>
<accession>A0A6C0ESB2</accession>
<feature type="region of interest" description="Disordered" evidence="2">
    <location>
        <begin position="277"/>
        <end position="306"/>
    </location>
</feature>
<feature type="coiled-coil region" evidence="1">
    <location>
        <begin position="188"/>
        <end position="230"/>
    </location>
</feature>
<sequence length="306" mass="36069">MATFERKNLDNGKPNPKYIDLCDEDTPIAGQKFACMSFVSPEKILKKRELFMFEQFIKQWDFTKSMTKFLDFIHFLSYKYNLNVEDVINDFNEFSKEEETKLKESSVDDDFNNFMDKNEERLATQFQRENAFQTSVRGLKVRGVFSTQEEAEMQCKKLRDYDPNHDIFVGPVGMWIPWDPDAYKTGRVEFMEEELNKLHQEKMKNETKAKQEFEQRIKETKKKAIEENIKLAEKSGNVLTQTMDEDGNLVGVRETVNFEEREAADVETTNIRNEMLRETKLKEEETKDAEKSNAQRADSIQVEMDN</sequence>
<evidence type="ECO:0000256" key="2">
    <source>
        <dbReference type="SAM" id="MobiDB-lite"/>
    </source>
</evidence>
<dbReference type="Pfam" id="PF19150">
    <property type="entry name" value="DUF5832"/>
    <property type="match status" value="1"/>
</dbReference>
<dbReference type="AlphaFoldDB" id="A0A6C0ESB2"/>
<proteinExistence type="predicted"/>
<dbReference type="InterPro" id="IPR043872">
    <property type="entry name" value="DUF5832"/>
</dbReference>
<evidence type="ECO:0000313" key="3">
    <source>
        <dbReference type="EMBL" id="QHT31888.1"/>
    </source>
</evidence>
<keyword evidence="1" id="KW-0175">Coiled coil</keyword>
<reference evidence="3" key="1">
    <citation type="journal article" date="2020" name="Nature">
        <title>Giant virus diversity and host interactions through global metagenomics.</title>
        <authorList>
            <person name="Schulz F."/>
            <person name="Roux S."/>
            <person name="Paez-Espino D."/>
            <person name="Jungbluth S."/>
            <person name="Walsh D.A."/>
            <person name="Denef V.J."/>
            <person name="McMahon K.D."/>
            <person name="Konstantinidis K.T."/>
            <person name="Eloe-Fadrosh E.A."/>
            <person name="Kyrpides N.C."/>
            <person name="Woyke T."/>
        </authorList>
    </citation>
    <scope>NUCLEOTIDE SEQUENCE</scope>
    <source>
        <strain evidence="3">GVMAG-M-3300009155-48</strain>
    </source>
</reference>